<proteinExistence type="inferred from homology"/>
<sequence>MSRILMLYASNTGNTEQVMEIIKDFLQSKQYDIVVKSFEFDPIDEKEVLAYDAVLIGTYTWDDGELPYEVEDFYEDIEEVDINGVVMGVFGSADSFYDTYGGAVDLMADRLEALGAEVLSQRLKVDLEPDKEDEKSCRMFAEAMMEKILQKSHPI</sequence>
<evidence type="ECO:0000256" key="6">
    <source>
        <dbReference type="ARBA" id="ARBA00022643"/>
    </source>
</evidence>
<dbReference type="PANTHER" id="PTHR42809:SF1">
    <property type="entry name" value="FLAVODOXIN 1"/>
    <property type="match status" value="1"/>
</dbReference>
<keyword evidence="6 8" id="KW-0288">FMN</keyword>
<dbReference type="SUPFAM" id="SSF52218">
    <property type="entry name" value="Flavoproteins"/>
    <property type="match status" value="1"/>
</dbReference>
<dbReference type="RefSeq" id="WP_390274265.1">
    <property type="nucleotide sequence ID" value="NZ_JBHRSA010000055.1"/>
</dbReference>
<evidence type="ECO:0000256" key="2">
    <source>
        <dbReference type="ARBA" id="ARBA00003297"/>
    </source>
</evidence>
<keyword evidence="4 8" id="KW-0813">Transport</keyword>
<evidence type="ECO:0000256" key="1">
    <source>
        <dbReference type="ARBA" id="ARBA00001917"/>
    </source>
</evidence>
<keyword evidence="7 8" id="KW-0249">Electron transport</keyword>
<accession>A0ABV7CYF3</accession>
<keyword evidence="11" id="KW-1185">Reference proteome</keyword>
<name>A0ABV7CYF3_9BACI</name>
<dbReference type="NCBIfam" id="NF005216">
    <property type="entry name" value="PRK06703.1"/>
    <property type="match status" value="1"/>
</dbReference>
<dbReference type="PANTHER" id="PTHR42809">
    <property type="entry name" value="FLAVODOXIN 2"/>
    <property type="match status" value="1"/>
</dbReference>
<evidence type="ECO:0000256" key="7">
    <source>
        <dbReference type="ARBA" id="ARBA00022982"/>
    </source>
</evidence>
<evidence type="ECO:0000259" key="9">
    <source>
        <dbReference type="PROSITE" id="PS50902"/>
    </source>
</evidence>
<protein>
    <recommendedName>
        <fullName evidence="8">Flavodoxin</fullName>
    </recommendedName>
</protein>
<dbReference type="Pfam" id="PF00258">
    <property type="entry name" value="Flavodoxin_1"/>
    <property type="match status" value="1"/>
</dbReference>
<dbReference type="Gene3D" id="3.40.50.360">
    <property type="match status" value="1"/>
</dbReference>
<dbReference type="InterPro" id="IPR008254">
    <property type="entry name" value="Flavodoxin/NO_synth"/>
</dbReference>
<reference evidence="11" key="1">
    <citation type="journal article" date="2019" name="Int. J. Syst. Evol. Microbiol.">
        <title>The Global Catalogue of Microorganisms (GCM) 10K type strain sequencing project: providing services to taxonomists for standard genome sequencing and annotation.</title>
        <authorList>
            <consortium name="The Broad Institute Genomics Platform"/>
            <consortium name="The Broad Institute Genome Sequencing Center for Infectious Disease"/>
            <person name="Wu L."/>
            <person name="Ma J."/>
        </authorList>
    </citation>
    <scope>NUCLEOTIDE SEQUENCE [LARGE SCALE GENOMIC DNA]</scope>
    <source>
        <strain evidence="11">KCTC 13128</strain>
    </source>
</reference>
<evidence type="ECO:0000256" key="8">
    <source>
        <dbReference type="RuleBase" id="RU367037"/>
    </source>
</evidence>
<dbReference type="InterPro" id="IPR010087">
    <property type="entry name" value="Flav_short"/>
</dbReference>
<gene>
    <name evidence="10" type="ORF">ACFOGI_14970</name>
</gene>
<dbReference type="InterPro" id="IPR029039">
    <property type="entry name" value="Flavoprotein-like_sf"/>
</dbReference>
<dbReference type="Proteomes" id="UP001595279">
    <property type="component" value="Unassembled WGS sequence"/>
</dbReference>
<comment type="cofactor">
    <cofactor evidence="1 8">
        <name>FMN</name>
        <dbReference type="ChEBI" id="CHEBI:58210"/>
    </cofactor>
</comment>
<evidence type="ECO:0000313" key="10">
    <source>
        <dbReference type="EMBL" id="MFC3041546.1"/>
    </source>
</evidence>
<dbReference type="InterPro" id="IPR050619">
    <property type="entry name" value="Flavodoxin"/>
</dbReference>
<dbReference type="InterPro" id="IPR001094">
    <property type="entry name" value="Flavdoxin-like"/>
</dbReference>
<dbReference type="PRINTS" id="PR00369">
    <property type="entry name" value="FLAVODOXIN"/>
</dbReference>
<organism evidence="10 11">
    <name type="scientific">Virgibacillus xinjiangensis</name>
    <dbReference type="NCBI Taxonomy" id="393090"/>
    <lineage>
        <taxon>Bacteria</taxon>
        <taxon>Bacillati</taxon>
        <taxon>Bacillota</taxon>
        <taxon>Bacilli</taxon>
        <taxon>Bacillales</taxon>
        <taxon>Bacillaceae</taxon>
        <taxon>Virgibacillus</taxon>
    </lineage>
</organism>
<comment type="similarity">
    <text evidence="3 8">Belongs to the flavodoxin family.</text>
</comment>
<comment type="function">
    <text evidence="2 8">Low-potential electron donor to a number of redox enzymes.</text>
</comment>
<keyword evidence="5 8" id="KW-0285">Flavoprotein</keyword>
<dbReference type="PROSITE" id="PS50902">
    <property type="entry name" value="FLAVODOXIN_LIKE"/>
    <property type="match status" value="1"/>
</dbReference>
<evidence type="ECO:0000256" key="5">
    <source>
        <dbReference type="ARBA" id="ARBA00022630"/>
    </source>
</evidence>
<evidence type="ECO:0000256" key="3">
    <source>
        <dbReference type="ARBA" id="ARBA00005267"/>
    </source>
</evidence>
<evidence type="ECO:0000256" key="4">
    <source>
        <dbReference type="ARBA" id="ARBA00022448"/>
    </source>
</evidence>
<dbReference type="EMBL" id="JBHRSA010000055">
    <property type="protein sequence ID" value="MFC3041546.1"/>
    <property type="molecule type" value="Genomic_DNA"/>
</dbReference>
<dbReference type="NCBIfam" id="TIGR01753">
    <property type="entry name" value="flav_short"/>
    <property type="match status" value="1"/>
</dbReference>
<comment type="caution">
    <text evidence="10">The sequence shown here is derived from an EMBL/GenBank/DDBJ whole genome shotgun (WGS) entry which is preliminary data.</text>
</comment>
<evidence type="ECO:0000313" key="11">
    <source>
        <dbReference type="Proteomes" id="UP001595279"/>
    </source>
</evidence>
<feature type="domain" description="Flavodoxin-like" evidence="9">
    <location>
        <begin position="4"/>
        <end position="145"/>
    </location>
</feature>